<dbReference type="EMBL" id="QPII01000003">
    <property type="protein sequence ID" value="RCV90491.1"/>
    <property type="molecule type" value="Genomic_DNA"/>
</dbReference>
<name>A0A368U0Z8_9GAMM</name>
<proteinExistence type="predicted"/>
<dbReference type="RefSeq" id="WP_114478093.1">
    <property type="nucleotide sequence ID" value="NZ_QPII01000003.1"/>
</dbReference>
<gene>
    <name evidence="1" type="ORF">DU505_06025</name>
</gene>
<dbReference type="Proteomes" id="UP000252405">
    <property type="component" value="Unassembled WGS sequence"/>
</dbReference>
<reference evidence="1 2" key="1">
    <citation type="submission" date="2018-07" db="EMBL/GenBank/DDBJ databases">
        <title>Halomonas montanilacus sp. nov., isolated from Lake Pengyan on Tibetan Plateau.</title>
        <authorList>
            <person name="Lu H."/>
            <person name="Xing P."/>
            <person name="Wu Q."/>
        </authorList>
    </citation>
    <scope>NUCLEOTIDE SEQUENCE [LARGE SCALE GENOMIC DNA]</scope>
    <source>
        <strain evidence="1 2">PYC7W</strain>
    </source>
</reference>
<evidence type="ECO:0000313" key="1">
    <source>
        <dbReference type="EMBL" id="RCV90491.1"/>
    </source>
</evidence>
<keyword evidence="2" id="KW-1185">Reference proteome</keyword>
<accession>A0A368U0Z8</accession>
<protein>
    <submittedName>
        <fullName evidence="1">Uncharacterized protein</fullName>
    </submittedName>
</protein>
<sequence length="71" mass="7712">MIENIEEALAAMGCKMGETEITERARKAVADGDTLELVVRVTPTERAGAVVTMHSMLTSAKESHGRLIRLD</sequence>
<comment type="caution">
    <text evidence="1">The sequence shown here is derived from an EMBL/GenBank/DDBJ whole genome shotgun (WGS) entry which is preliminary data.</text>
</comment>
<evidence type="ECO:0000313" key="2">
    <source>
        <dbReference type="Proteomes" id="UP000252405"/>
    </source>
</evidence>
<dbReference type="AlphaFoldDB" id="A0A368U0Z8"/>
<organism evidence="1 2">
    <name type="scientific">Billgrantia montanilacus</name>
    <dbReference type="NCBI Taxonomy" id="2282305"/>
    <lineage>
        <taxon>Bacteria</taxon>
        <taxon>Pseudomonadati</taxon>
        <taxon>Pseudomonadota</taxon>
        <taxon>Gammaproteobacteria</taxon>
        <taxon>Oceanospirillales</taxon>
        <taxon>Halomonadaceae</taxon>
        <taxon>Billgrantia</taxon>
    </lineage>
</organism>